<evidence type="ECO:0000256" key="9">
    <source>
        <dbReference type="ARBA" id="ARBA00022771"/>
    </source>
</evidence>
<dbReference type="AlphaFoldDB" id="A0A427XD96"/>
<dbReference type="PROSITE" id="PS50089">
    <property type="entry name" value="ZF_RING_2"/>
    <property type="match status" value="1"/>
</dbReference>
<proteinExistence type="predicted"/>
<dbReference type="OrthoDB" id="9984778at2759"/>
<dbReference type="GO" id="GO:0061630">
    <property type="term" value="F:ubiquitin protein ligase activity"/>
    <property type="evidence" value="ECO:0007669"/>
    <property type="project" value="UniProtKB-EC"/>
</dbReference>
<evidence type="ECO:0000256" key="15">
    <source>
        <dbReference type="SAM" id="MobiDB-lite"/>
    </source>
</evidence>
<accession>A0A427XD96</accession>
<evidence type="ECO:0000256" key="8">
    <source>
        <dbReference type="ARBA" id="ARBA00022729"/>
    </source>
</evidence>
<dbReference type="InterPro" id="IPR021319">
    <property type="entry name" value="DUF2921"/>
</dbReference>
<feature type="compositionally biased region" description="Low complexity" evidence="15">
    <location>
        <begin position="25"/>
        <end position="49"/>
    </location>
</feature>
<evidence type="ECO:0000256" key="12">
    <source>
        <dbReference type="ARBA" id="ARBA00022989"/>
    </source>
</evidence>
<evidence type="ECO:0000256" key="3">
    <source>
        <dbReference type="ARBA" id="ARBA00004906"/>
    </source>
</evidence>
<feature type="domain" description="RING-type" evidence="17">
    <location>
        <begin position="696"/>
        <end position="757"/>
    </location>
</feature>
<dbReference type="InterPro" id="IPR001841">
    <property type="entry name" value="Znf_RING"/>
</dbReference>
<dbReference type="InterPro" id="IPR013083">
    <property type="entry name" value="Znf_RING/FYVE/PHD"/>
</dbReference>
<protein>
    <recommendedName>
        <fullName evidence="4">RING-type E3 ubiquitin transferase</fullName>
        <ecNumber evidence="4">2.3.2.27</ecNumber>
    </recommendedName>
</protein>
<evidence type="ECO:0000256" key="2">
    <source>
        <dbReference type="ARBA" id="ARBA00004127"/>
    </source>
</evidence>
<feature type="transmembrane region" description="Helical" evidence="16">
    <location>
        <begin position="555"/>
        <end position="578"/>
    </location>
</feature>
<evidence type="ECO:0000256" key="5">
    <source>
        <dbReference type="ARBA" id="ARBA00022679"/>
    </source>
</evidence>
<comment type="caution">
    <text evidence="18">The sequence shown here is derived from an EMBL/GenBank/DDBJ whole genome shotgun (WGS) entry which is preliminary data.</text>
</comment>
<dbReference type="GO" id="GO:0012505">
    <property type="term" value="C:endomembrane system"/>
    <property type="evidence" value="ECO:0007669"/>
    <property type="project" value="UniProtKB-SubCell"/>
</dbReference>
<dbReference type="GO" id="GO:0008270">
    <property type="term" value="F:zinc ion binding"/>
    <property type="evidence" value="ECO:0007669"/>
    <property type="project" value="UniProtKB-KW"/>
</dbReference>
<keyword evidence="7" id="KW-0479">Metal-binding</keyword>
<keyword evidence="19" id="KW-1185">Reference proteome</keyword>
<dbReference type="PANTHER" id="PTHR22763:SF162">
    <property type="entry name" value="TRANSMEMBRANE E3 UBIQUITIN-PROTEIN LIGASE 1"/>
    <property type="match status" value="1"/>
</dbReference>
<dbReference type="SUPFAM" id="SSF57850">
    <property type="entry name" value="RING/U-box"/>
    <property type="match status" value="1"/>
</dbReference>
<keyword evidence="8" id="KW-0732">Signal</keyword>
<evidence type="ECO:0000256" key="13">
    <source>
        <dbReference type="ARBA" id="ARBA00023136"/>
    </source>
</evidence>
<feature type="compositionally biased region" description="Basic and acidic residues" evidence="15">
    <location>
        <begin position="1"/>
        <end position="17"/>
    </location>
</feature>
<keyword evidence="6 16" id="KW-0812">Transmembrane</keyword>
<dbReference type="GO" id="GO:0044695">
    <property type="term" value="C:Dsc E3 ubiquitin ligase complex"/>
    <property type="evidence" value="ECO:0007669"/>
    <property type="project" value="TreeGrafter"/>
</dbReference>
<dbReference type="EC" id="2.3.2.27" evidence="4"/>
<feature type="transmembrane region" description="Helical" evidence="16">
    <location>
        <begin position="493"/>
        <end position="513"/>
    </location>
</feature>
<dbReference type="InterPro" id="IPR050731">
    <property type="entry name" value="HRD1_E3_ubiq-ligases"/>
</dbReference>
<gene>
    <name evidence="18" type="ORF">EHS24_005225</name>
</gene>
<keyword evidence="9 14" id="KW-0863">Zinc-finger</keyword>
<comment type="pathway">
    <text evidence="3">Protein modification; protein ubiquitination.</text>
</comment>
<dbReference type="Proteomes" id="UP000279236">
    <property type="component" value="Unassembled WGS sequence"/>
</dbReference>
<evidence type="ECO:0000313" key="19">
    <source>
        <dbReference type="Proteomes" id="UP000279236"/>
    </source>
</evidence>
<dbReference type="Pfam" id="PF13639">
    <property type="entry name" value="zf-RING_2"/>
    <property type="match status" value="1"/>
</dbReference>
<feature type="transmembrane region" description="Helical" evidence="16">
    <location>
        <begin position="459"/>
        <end position="481"/>
    </location>
</feature>
<dbReference type="Gene3D" id="3.30.40.10">
    <property type="entry name" value="Zinc/RING finger domain, C3HC4 (zinc finger)"/>
    <property type="match status" value="1"/>
</dbReference>
<evidence type="ECO:0000256" key="11">
    <source>
        <dbReference type="ARBA" id="ARBA00022833"/>
    </source>
</evidence>
<evidence type="ECO:0000256" key="10">
    <source>
        <dbReference type="ARBA" id="ARBA00022786"/>
    </source>
</evidence>
<reference evidence="18 19" key="1">
    <citation type="submission" date="2018-11" db="EMBL/GenBank/DDBJ databases">
        <title>Genome sequence of Apiotrichum porosum DSM 27194.</title>
        <authorList>
            <person name="Aliyu H."/>
            <person name="Gorte O."/>
            <person name="Ochsenreither K."/>
        </authorList>
    </citation>
    <scope>NUCLEOTIDE SEQUENCE [LARGE SCALE GENOMIC DNA]</scope>
    <source>
        <strain evidence="18 19">DSM 27194</strain>
    </source>
</reference>
<feature type="region of interest" description="Disordered" evidence="15">
    <location>
        <begin position="1"/>
        <end position="49"/>
    </location>
</feature>
<evidence type="ECO:0000313" key="18">
    <source>
        <dbReference type="EMBL" id="RSH76826.1"/>
    </source>
</evidence>
<dbReference type="GO" id="GO:0043161">
    <property type="term" value="P:proteasome-mediated ubiquitin-dependent protein catabolic process"/>
    <property type="evidence" value="ECO:0007669"/>
    <property type="project" value="TreeGrafter"/>
</dbReference>
<evidence type="ECO:0000256" key="16">
    <source>
        <dbReference type="SAM" id="Phobius"/>
    </source>
</evidence>
<keyword evidence="12 16" id="KW-1133">Transmembrane helix</keyword>
<dbReference type="STRING" id="105984.A0A427XD96"/>
<dbReference type="Pfam" id="PF11145">
    <property type="entry name" value="DUF2921"/>
    <property type="match status" value="1"/>
</dbReference>
<keyword evidence="5" id="KW-0808">Transferase</keyword>
<evidence type="ECO:0000256" key="6">
    <source>
        <dbReference type="ARBA" id="ARBA00022692"/>
    </source>
</evidence>
<name>A0A427XD96_9TREE</name>
<sequence>MSEPTPPRDDDRAERGEAAAPPPTTAAAAAAPDPRSPRPVNVTLGGTTPTVPPPFPPVFVDRVPQQRSSMSSMMMMMMMFFFMSGGNAPQQHIIIGEDGEIRPRVSELDVMRKTVDEYRGYLNGTGTNWTEPAVPDLLASAIVPTRYDHSLSAALGAPFFPNITGWYRRAHVSMVDLNATTPTSSFFTGVDIPSVNTPEWNETYAAELRGDYNWSSVTVLDMNLRERWITPLTNETKEAIDAGDDPLASPITPDAWAWVTGAVTLGGEREINYDIVGLHHIPNGTYELFGMPEGVRIDLRNIPRLYPTHHNETHSIILAELEHKLRLEENSFLFTDAKIDDPVVTHCPLLMHFALPPLPAGVSLEDVMAYDAELANPTGILTSLTRPPRYWDHAFGGIIVADQCGWAMGVEGGKGVRRDDYWRQSINYAAYATLSQFIVLILLVRQMEATRTPSTLAKVSLWMVVLLGVSDAWIFSAHLAVGVMSNNKTSLPMIVPGFCALCTAIVFAPRYAVLLHRIQAPERAGISDPETEDGAQLPFTDRVANVLSAYPVSRLGGVFFLFVFFQVLTPTLVPFIFFGMHSIWAPQIWRNARRGSANGLSHTFILGISMARLALPLYGLACPENVFFFEAADWVWGLVVWEGIQVSILFAQDRFGPGFFLPKRFAPSEGYDYHPVLQAPSDPEAGGHGFEGGTTCSICMEDVHVFREPADADPAGPSALLAMNARRAYAVAPCHHLFHTKCLQQWITIKTICPLCKRPLPPL</sequence>
<comment type="catalytic activity">
    <reaction evidence="1">
        <text>S-ubiquitinyl-[E2 ubiquitin-conjugating enzyme]-L-cysteine + [acceptor protein]-L-lysine = [E2 ubiquitin-conjugating enzyme]-L-cysteine + N(6)-ubiquitinyl-[acceptor protein]-L-lysine.</text>
        <dbReference type="EC" id="2.3.2.27"/>
    </reaction>
</comment>
<evidence type="ECO:0000256" key="4">
    <source>
        <dbReference type="ARBA" id="ARBA00012483"/>
    </source>
</evidence>
<keyword evidence="13 16" id="KW-0472">Membrane</keyword>
<evidence type="ECO:0000259" key="17">
    <source>
        <dbReference type="PROSITE" id="PS50089"/>
    </source>
</evidence>
<dbReference type="SMART" id="SM00184">
    <property type="entry name" value="RING"/>
    <property type="match status" value="1"/>
</dbReference>
<evidence type="ECO:0000256" key="14">
    <source>
        <dbReference type="PROSITE-ProRule" id="PRU00175"/>
    </source>
</evidence>
<dbReference type="RefSeq" id="XP_028471973.1">
    <property type="nucleotide sequence ID" value="XM_028620757.1"/>
</dbReference>
<evidence type="ECO:0000256" key="7">
    <source>
        <dbReference type="ARBA" id="ARBA00022723"/>
    </source>
</evidence>
<comment type="subcellular location">
    <subcellularLocation>
        <location evidence="2">Endomembrane system</location>
        <topology evidence="2">Multi-pass membrane protein</topology>
    </subcellularLocation>
</comment>
<dbReference type="GeneID" id="39589768"/>
<organism evidence="18 19">
    <name type="scientific">Apiotrichum porosum</name>
    <dbReference type="NCBI Taxonomy" id="105984"/>
    <lineage>
        <taxon>Eukaryota</taxon>
        <taxon>Fungi</taxon>
        <taxon>Dikarya</taxon>
        <taxon>Basidiomycota</taxon>
        <taxon>Agaricomycotina</taxon>
        <taxon>Tremellomycetes</taxon>
        <taxon>Trichosporonales</taxon>
        <taxon>Trichosporonaceae</taxon>
        <taxon>Apiotrichum</taxon>
    </lineage>
</organism>
<keyword evidence="11" id="KW-0862">Zinc</keyword>
<dbReference type="PANTHER" id="PTHR22763">
    <property type="entry name" value="RING ZINC FINGER PROTEIN"/>
    <property type="match status" value="1"/>
</dbReference>
<evidence type="ECO:0000256" key="1">
    <source>
        <dbReference type="ARBA" id="ARBA00000900"/>
    </source>
</evidence>
<feature type="transmembrane region" description="Helical" evidence="16">
    <location>
        <begin position="428"/>
        <end position="447"/>
    </location>
</feature>
<dbReference type="EMBL" id="RSCE01000020">
    <property type="protein sequence ID" value="RSH76826.1"/>
    <property type="molecule type" value="Genomic_DNA"/>
</dbReference>
<keyword evidence="10" id="KW-0833">Ubl conjugation pathway</keyword>